<keyword evidence="2" id="KW-0560">Oxidoreductase</keyword>
<evidence type="ECO:0000259" key="1">
    <source>
        <dbReference type="PROSITE" id="PS51471"/>
    </source>
</evidence>
<dbReference type="PANTHER" id="PTHR12463:SF1">
    <property type="entry name" value="2-OXOGLUTARATE AND FE-DEPENDENT OXYGENASE FAMILY PROTEIN"/>
    <property type="match status" value="1"/>
</dbReference>
<keyword evidence="2" id="KW-0223">Dioxygenase</keyword>
<dbReference type="EMBL" id="CP107716">
    <property type="protein sequence ID" value="UYQ73144.1"/>
    <property type="molecule type" value="Genomic_DNA"/>
</dbReference>
<dbReference type="InterPro" id="IPR027450">
    <property type="entry name" value="AlkB-like"/>
</dbReference>
<name>A0ABY6IRA2_9HYPH</name>
<dbReference type="PROSITE" id="PS51471">
    <property type="entry name" value="FE2OG_OXY"/>
    <property type="match status" value="1"/>
</dbReference>
<sequence>MLPPSSRYIPDYIDEAYEVALLSTIDGSTWLGDLRRRVQHYGFRYDYRARRVTVDSCLGPLPDWLAVMADRLRKDGIFHQQPDQVIVNEYLPGQGIASHVDCEPCFGETIASLSLGSTCLMEFTHIDCGRSLTHTLAPRSMLVLSGEARFNWSHGIPARKSDVIEGKKVPRRRRVSLTFRTVTVR</sequence>
<dbReference type="SUPFAM" id="SSF51197">
    <property type="entry name" value="Clavaminate synthase-like"/>
    <property type="match status" value="1"/>
</dbReference>
<dbReference type="Gene3D" id="2.60.120.590">
    <property type="entry name" value="Alpha-ketoglutarate-dependent dioxygenase AlkB-like"/>
    <property type="match status" value="1"/>
</dbReference>
<proteinExistence type="predicted"/>
<keyword evidence="3" id="KW-1185">Reference proteome</keyword>
<dbReference type="InterPro" id="IPR032857">
    <property type="entry name" value="ALKBH4"/>
</dbReference>
<dbReference type="Proteomes" id="UP001163882">
    <property type="component" value="Chromosome"/>
</dbReference>
<evidence type="ECO:0000313" key="3">
    <source>
        <dbReference type="Proteomes" id="UP001163882"/>
    </source>
</evidence>
<organism evidence="2 3">
    <name type="scientific">Pelagibacterium flavum</name>
    <dbReference type="NCBI Taxonomy" id="2984530"/>
    <lineage>
        <taxon>Bacteria</taxon>
        <taxon>Pseudomonadati</taxon>
        <taxon>Pseudomonadota</taxon>
        <taxon>Alphaproteobacteria</taxon>
        <taxon>Hyphomicrobiales</taxon>
        <taxon>Devosiaceae</taxon>
        <taxon>Pelagibacterium</taxon>
    </lineage>
</organism>
<protein>
    <submittedName>
        <fullName evidence="2">Alpha-ketoglutarate-dependent dioxygenase AlkB</fullName>
    </submittedName>
</protein>
<evidence type="ECO:0000313" key="2">
    <source>
        <dbReference type="EMBL" id="UYQ73144.1"/>
    </source>
</evidence>
<accession>A0ABY6IRA2</accession>
<dbReference type="Pfam" id="PF13532">
    <property type="entry name" value="2OG-FeII_Oxy_2"/>
    <property type="match status" value="1"/>
</dbReference>
<feature type="domain" description="Fe2OG dioxygenase" evidence="1">
    <location>
        <begin position="81"/>
        <end position="183"/>
    </location>
</feature>
<dbReference type="InterPro" id="IPR037151">
    <property type="entry name" value="AlkB-like_sf"/>
</dbReference>
<dbReference type="InterPro" id="IPR005123">
    <property type="entry name" value="Oxoglu/Fe-dep_dioxygenase_dom"/>
</dbReference>
<dbReference type="GO" id="GO:0051213">
    <property type="term" value="F:dioxygenase activity"/>
    <property type="evidence" value="ECO:0007669"/>
    <property type="project" value="UniProtKB-KW"/>
</dbReference>
<gene>
    <name evidence="2" type="ORF">OF122_05100</name>
</gene>
<dbReference type="RefSeq" id="WP_264226732.1">
    <property type="nucleotide sequence ID" value="NZ_CP107716.1"/>
</dbReference>
<dbReference type="PANTHER" id="PTHR12463">
    <property type="entry name" value="OXYGENASE-RELATED"/>
    <property type="match status" value="1"/>
</dbReference>
<reference evidence="2" key="1">
    <citation type="submission" date="2022-10" db="EMBL/GenBank/DDBJ databases">
        <title>YIM 151497 complete genome.</title>
        <authorList>
            <person name="Chen X."/>
        </authorList>
    </citation>
    <scope>NUCLEOTIDE SEQUENCE</scope>
    <source>
        <strain evidence="2">YIM 151497</strain>
    </source>
</reference>